<evidence type="ECO:0000256" key="2">
    <source>
        <dbReference type="ARBA" id="ARBA00006047"/>
    </source>
</evidence>
<reference evidence="6 7" key="2">
    <citation type="submission" date="2018-03" db="EMBL/GenBank/DDBJ databases">
        <title>The ancient ancestry and fast evolution of plastids.</title>
        <authorList>
            <person name="Moore K.R."/>
            <person name="Magnabosco C."/>
            <person name="Momper L."/>
            <person name="Gold D.A."/>
            <person name="Bosak T."/>
            <person name="Fournier G.P."/>
        </authorList>
    </citation>
    <scope>NUCLEOTIDE SEQUENCE [LARGE SCALE GENOMIC DNA]</scope>
    <source>
        <strain evidence="6 7">ULC18</strain>
    </source>
</reference>
<dbReference type="AlphaFoldDB" id="A0A2T1EA19"/>
<accession>A0A2T1EA19</accession>
<feature type="modified residue" description="N6-(pyridoxal phosphate)lysine" evidence="4">
    <location>
        <position position="613"/>
    </location>
</feature>
<keyword evidence="7" id="KW-1185">Reference proteome</keyword>
<dbReference type="Pfam" id="PF11897">
    <property type="entry name" value="DUF3417"/>
    <property type="match status" value="1"/>
</dbReference>
<evidence type="ECO:0000256" key="3">
    <source>
        <dbReference type="ARBA" id="ARBA00022533"/>
    </source>
</evidence>
<dbReference type="OrthoDB" id="9760804at2"/>
<dbReference type="Pfam" id="PF00343">
    <property type="entry name" value="Phosphorylase"/>
    <property type="match status" value="1"/>
</dbReference>
<keyword evidence="4" id="KW-0663">Pyridoxal phosphate</keyword>
<dbReference type="GO" id="GO:0030170">
    <property type="term" value="F:pyridoxal phosphate binding"/>
    <property type="evidence" value="ECO:0007669"/>
    <property type="project" value="InterPro"/>
</dbReference>
<dbReference type="Proteomes" id="UP000239576">
    <property type="component" value="Unassembled WGS sequence"/>
</dbReference>
<evidence type="ECO:0000313" key="6">
    <source>
        <dbReference type="EMBL" id="PSB29554.1"/>
    </source>
</evidence>
<sequence>MLNSTATTSAARLSVKLPHSLKRLADLAYNYWWCWTADQVSLFETLNPDEWERCGHNPVVLLESIAYNRLTQLAIDPQYIKRLNLVVEKFDRYMAAGNTWASRVAPQISKEHPVAYFCAEFGLHESLQVYSGGLGILAGDHLKSASDLGVPLVAIGLLYRQGYFHQRLNQDGWQEDYYIDNEFDRLPIELMRNEHGDAITVELQVRSRVVKVQIWRVRVGRVDLYLLDTNRDDNDSIDRWLTGHLYGGNQETRIAQEVILGIGGVRALQALGIEPGVYHLNEGHAAFCLLEVSRLEIQRTRKSFYDIEAAVRQRCVFTTHTPVPAGHDVFSADLMDSFFASYWPQLGLSREQFLVLGARRLGDPWEPFGMTPLALRLCRAANGVSELHGHVSRQMWTVLYPERSEDKVPIGYITNGVHATTWTAALIGDLYNEYLGNDWATKAVDPAVWAKVDHIPDAELWQRHQILKERLVAHTRSKLKKAREGRGEHWDYIQAADRVLDPTILTIGFARRFSPYKRGDLLLRDADRAMSIFANTDRPVQIIFSGKAHPADEEGKRIIQRLMEWCKQPGIWNRVAFIEDYDMHTARKLVQGVDVWLNNPRRPLEASGTSGQKVCFNGGLNCSVLDGWWCEGYQADANGKGLNGWAIGKDAHTSDQKLQDDIDSQALYALLQDEIVPLYYDQDEHGVPHGWVKMMKASIKTNSPAFNTHRMIADYVTQVYAPGAVTEVGRSLASIPS</sequence>
<dbReference type="PANTHER" id="PTHR42655">
    <property type="entry name" value="GLYCOGEN PHOSPHORYLASE"/>
    <property type="match status" value="1"/>
</dbReference>
<keyword evidence="3" id="KW-0021">Allosteric enzyme</keyword>
<reference evidence="7" key="1">
    <citation type="submission" date="2018-02" db="EMBL/GenBank/DDBJ databases">
        <authorList>
            <person name="Moore K."/>
            <person name="Momper L."/>
        </authorList>
    </citation>
    <scope>NUCLEOTIDE SEQUENCE [LARGE SCALE GENOMIC DNA]</scope>
    <source>
        <strain evidence="7">ULC18</strain>
    </source>
</reference>
<dbReference type="GO" id="GO:0005975">
    <property type="term" value="P:carbohydrate metabolic process"/>
    <property type="evidence" value="ECO:0007669"/>
    <property type="project" value="InterPro"/>
</dbReference>
<dbReference type="NCBIfam" id="TIGR02094">
    <property type="entry name" value="more_P_ylases"/>
    <property type="match status" value="1"/>
</dbReference>
<dbReference type="InterPro" id="IPR024517">
    <property type="entry name" value="Glycogen_phosphorylase_DUF3417"/>
</dbReference>
<dbReference type="InterPro" id="IPR011834">
    <property type="entry name" value="Agluc_phsphrylas"/>
</dbReference>
<dbReference type="PIRSF" id="PIRSF000460">
    <property type="entry name" value="Pprylas_GlgP"/>
    <property type="match status" value="1"/>
</dbReference>
<organism evidence="6 7">
    <name type="scientific">Stenomitos frigidus ULC18</name>
    <dbReference type="NCBI Taxonomy" id="2107698"/>
    <lineage>
        <taxon>Bacteria</taxon>
        <taxon>Bacillati</taxon>
        <taxon>Cyanobacteriota</taxon>
        <taxon>Cyanophyceae</taxon>
        <taxon>Leptolyngbyales</taxon>
        <taxon>Leptolyngbyaceae</taxon>
        <taxon>Stenomitos</taxon>
    </lineage>
</organism>
<dbReference type="RefSeq" id="WP_106256353.1">
    <property type="nucleotide sequence ID" value="NZ_CAWNSW010000012.1"/>
</dbReference>
<evidence type="ECO:0000259" key="5">
    <source>
        <dbReference type="Pfam" id="PF11897"/>
    </source>
</evidence>
<dbReference type="PANTHER" id="PTHR42655:SF1">
    <property type="entry name" value="GLYCOGEN PHOSPHORYLASE"/>
    <property type="match status" value="1"/>
</dbReference>
<comment type="catalytic activity">
    <reaction evidence="1">
        <text>[(1-&gt;4)-alpha-D-glucosyl](n) + phosphate = [(1-&gt;4)-alpha-D-glucosyl](n-1) + alpha-D-glucose 1-phosphate</text>
        <dbReference type="Rhea" id="RHEA:41732"/>
        <dbReference type="Rhea" id="RHEA-COMP:9584"/>
        <dbReference type="Rhea" id="RHEA-COMP:9586"/>
        <dbReference type="ChEBI" id="CHEBI:15444"/>
        <dbReference type="ChEBI" id="CHEBI:43474"/>
        <dbReference type="ChEBI" id="CHEBI:58601"/>
        <dbReference type="EC" id="2.4.1.1"/>
    </reaction>
</comment>
<dbReference type="InterPro" id="IPR052182">
    <property type="entry name" value="Glycogen/Maltodextrin_Phosph"/>
</dbReference>
<dbReference type="SUPFAM" id="SSF53756">
    <property type="entry name" value="UDP-Glycosyltransferase/glycogen phosphorylase"/>
    <property type="match status" value="1"/>
</dbReference>
<dbReference type="GO" id="GO:0008184">
    <property type="term" value="F:glycogen phosphorylase activity"/>
    <property type="evidence" value="ECO:0007669"/>
    <property type="project" value="InterPro"/>
</dbReference>
<evidence type="ECO:0000256" key="1">
    <source>
        <dbReference type="ARBA" id="ARBA00001275"/>
    </source>
</evidence>
<dbReference type="Gene3D" id="3.40.50.2000">
    <property type="entry name" value="Glycogen Phosphorylase B"/>
    <property type="match status" value="3"/>
</dbReference>
<feature type="domain" description="DUF3417" evidence="5">
    <location>
        <begin position="17"/>
        <end position="127"/>
    </location>
</feature>
<name>A0A2T1EA19_9CYAN</name>
<gene>
    <name evidence="6" type="ORF">C7B82_11060</name>
</gene>
<evidence type="ECO:0000313" key="7">
    <source>
        <dbReference type="Proteomes" id="UP000239576"/>
    </source>
</evidence>
<evidence type="ECO:0000256" key="4">
    <source>
        <dbReference type="PIRSR" id="PIRSR000460-1"/>
    </source>
</evidence>
<proteinExistence type="inferred from homology"/>
<comment type="caution">
    <text evidence="6">The sequence shown here is derived from an EMBL/GenBank/DDBJ whole genome shotgun (WGS) entry which is preliminary data.</text>
</comment>
<protein>
    <submittedName>
        <fullName evidence="6">Alpha-glucan phosphorylase</fullName>
    </submittedName>
</protein>
<comment type="similarity">
    <text evidence="2">Belongs to the glycogen phosphorylase family.</text>
</comment>
<dbReference type="InterPro" id="IPR000811">
    <property type="entry name" value="Glyco_trans_35"/>
</dbReference>
<dbReference type="EMBL" id="PVWK01000061">
    <property type="protein sequence ID" value="PSB29554.1"/>
    <property type="molecule type" value="Genomic_DNA"/>
</dbReference>